<keyword evidence="1" id="KW-0812">Transmembrane</keyword>
<name>A0A0N4ZJ16_PARTI</name>
<proteinExistence type="predicted"/>
<dbReference type="InterPro" id="IPR019426">
    <property type="entry name" value="7TM_GPCR_serpentine_rcpt_Srv"/>
</dbReference>
<keyword evidence="1" id="KW-0472">Membrane</keyword>
<feature type="transmembrane region" description="Helical" evidence="1">
    <location>
        <begin position="267"/>
        <end position="289"/>
    </location>
</feature>
<protein>
    <submittedName>
        <fullName evidence="3">Serpentine receptor class gamma</fullName>
    </submittedName>
</protein>
<reference evidence="3" key="1">
    <citation type="submission" date="2017-02" db="UniProtKB">
        <authorList>
            <consortium name="WormBaseParasite"/>
        </authorList>
    </citation>
    <scope>IDENTIFICATION</scope>
</reference>
<dbReference type="AlphaFoldDB" id="A0A0N4ZJ16"/>
<dbReference type="PANTHER" id="PTHR31748">
    <property type="entry name" value="SERPENTINE RECEPTOR, CLASS V"/>
    <property type="match status" value="1"/>
</dbReference>
<feature type="transmembrane region" description="Helical" evidence="1">
    <location>
        <begin position="139"/>
        <end position="159"/>
    </location>
</feature>
<keyword evidence="1" id="KW-1133">Transmembrane helix</keyword>
<dbReference type="Gene3D" id="1.20.1070.10">
    <property type="entry name" value="Rhodopsin 7-helix transmembrane proteins"/>
    <property type="match status" value="1"/>
</dbReference>
<dbReference type="PANTHER" id="PTHR31748:SF1">
    <property type="entry name" value="SERPENTINE RECEPTOR, CLASS V"/>
    <property type="match status" value="1"/>
</dbReference>
<evidence type="ECO:0000313" key="2">
    <source>
        <dbReference type="Proteomes" id="UP000038045"/>
    </source>
</evidence>
<accession>A0A0N4ZJ16</accession>
<evidence type="ECO:0000313" key="3">
    <source>
        <dbReference type="WBParaSite" id="PTRK_0000792800.1"/>
    </source>
</evidence>
<dbReference type="SUPFAM" id="SSF81321">
    <property type="entry name" value="Family A G protein-coupled receptor-like"/>
    <property type="match status" value="1"/>
</dbReference>
<organism evidence="2 3">
    <name type="scientific">Parastrongyloides trichosuri</name>
    <name type="common">Possum-specific nematode worm</name>
    <dbReference type="NCBI Taxonomy" id="131310"/>
    <lineage>
        <taxon>Eukaryota</taxon>
        <taxon>Metazoa</taxon>
        <taxon>Ecdysozoa</taxon>
        <taxon>Nematoda</taxon>
        <taxon>Chromadorea</taxon>
        <taxon>Rhabditida</taxon>
        <taxon>Tylenchina</taxon>
        <taxon>Panagrolaimomorpha</taxon>
        <taxon>Strongyloidoidea</taxon>
        <taxon>Strongyloididae</taxon>
        <taxon>Parastrongyloides</taxon>
    </lineage>
</organism>
<sequence>MYALTMVGIALTVYYIITFVFDIFSFFLYATLLVFLIRRLIKKDPHICSSFFVIVIFNGFTDLLFMIEEYFCFRIPQVGLFEYFYTEIFPSYLISGMCYTYSICQLIFIALSGITLTVNRLFAIIFPINYQKFWSSWRLIPLIGWPLIICIPLFIKFYYAEVDYEKDETGRISVFYIDTNLNNILWSSAIYTHIFAIIVNGILNIILIYKLKKEFNNTKKNKKEIKLDVMMAKFAFFYFIFFLLTVAVEIGMVVASNNGKFRLAADLLTSYAIVESSLVYFTPYTLLILSKDIRIKFLSFIRLDKSKVSNLNSIGQTNLEMKQVYSRRGTVMTPLR</sequence>
<keyword evidence="2" id="KW-1185">Reference proteome</keyword>
<feature type="transmembrane region" description="Helical" evidence="1">
    <location>
        <begin position="47"/>
        <end position="67"/>
    </location>
</feature>
<dbReference type="Proteomes" id="UP000038045">
    <property type="component" value="Unplaced"/>
</dbReference>
<feature type="transmembrane region" description="Helical" evidence="1">
    <location>
        <begin position="99"/>
        <end position="118"/>
    </location>
</feature>
<feature type="transmembrane region" description="Helical" evidence="1">
    <location>
        <begin position="190"/>
        <end position="209"/>
    </location>
</feature>
<dbReference type="Pfam" id="PF10323">
    <property type="entry name" value="7TM_GPCR_Srv"/>
    <property type="match status" value="1"/>
</dbReference>
<dbReference type="WBParaSite" id="PTRK_0000792800.1">
    <property type="protein sequence ID" value="PTRK_0000792800.1"/>
    <property type="gene ID" value="PTRK_0000792800"/>
</dbReference>
<feature type="transmembrane region" description="Helical" evidence="1">
    <location>
        <begin position="12"/>
        <end position="35"/>
    </location>
</feature>
<evidence type="ECO:0000256" key="1">
    <source>
        <dbReference type="SAM" id="Phobius"/>
    </source>
</evidence>
<feature type="transmembrane region" description="Helical" evidence="1">
    <location>
        <begin position="230"/>
        <end position="255"/>
    </location>
</feature>